<dbReference type="InterPro" id="IPR015797">
    <property type="entry name" value="NUDIX_hydrolase-like_dom_sf"/>
</dbReference>
<comment type="caution">
    <text evidence="4">The sequence shown here is derived from an EMBL/GenBank/DDBJ whole genome shotgun (WGS) entry which is preliminary data.</text>
</comment>
<dbReference type="Pfam" id="PF00293">
    <property type="entry name" value="NUDIX"/>
    <property type="match status" value="1"/>
</dbReference>
<accession>A0A512AL00</accession>
<evidence type="ECO:0000313" key="5">
    <source>
        <dbReference type="Proteomes" id="UP000321464"/>
    </source>
</evidence>
<gene>
    <name evidence="4" type="ORF">NSE01_22050</name>
</gene>
<evidence type="ECO:0000256" key="2">
    <source>
        <dbReference type="ARBA" id="ARBA00022801"/>
    </source>
</evidence>
<dbReference type="GO" id="GO:0016787">
    <property type="term" value="F:hydrolase activity"/>
    <property type="evidence" value="ECO:0007669"/>
    <property type="project" value="UniProtKB-KW"/>
</dbReference>
<dbReference type="RefSeq" id="WP_246135169.1">
    <property type="nucleotide sequence ID" value="NZ_BJYR01000014.1"/>
</dbReference>
<feature type="domain" description="Nudix hydrolase" evidence="3">
    <location>
        <begin position="30"/>
        <end position="158"/>
    </location>
</feature>
<reference evidence="4 5" key="1">
    <citation type="submission" date="2019-07" db="EMBL/GenBank/DDBJ databases">
        <title>Whole genome shotgun sequence of Novosphingobium sediminis NBRC 106119.</title>
        <authorList>
            <person name="Hosoyama A."/>
            <person name="Uohara A."/>
            <person name="Ohji S."/>
            <person name="Ichikawa N."/>
        </authorList>
    </citation>
    <scope>NUCLEOTIDE SEQUENCE [LARGE SCALE GENOMIC DNA]</scope>
    <source>
        <strain evidence="4 5">NBRC 106119</strain>
    </source>
</reference>
<evidence type="ECO:0000259" key="3">
    <source>
        <dbReference type="PROSITE" id="PS51462"/>
    </source>
</evidence>
<dbReference type="Proteomes" id="UP000321464">
    <property type="component" value="Unassembled WGS sequence"/>
</dbReference>
<comment type="cofactor">
    <cofactor evidence="1">
        <name>Mg(2+)</name>
        <dbReference type="ChEBI" id="CHEBI:18420"/>
    </cofactor>
</comment>
<dbReference type="AlphaFoldDB" id="A0A512AL00"/>
<dbReference type="SUPFAM" id="SSF55811">
    <property type="entry name" value="Nudix"/>
    <property type="match status" value="1"/>
</dbReference>
<sequence length="161" mass="18061">MLSRLPPSLHRALLRIGQPVRLRVWGLLRREMRGCGVLAFDQAGHLLMVRHSYHQRDRWLLPGGGLVRGEDPVRAGTRELLEEAGCRLIDGAWIGTDLRQMPGGWINRIELIAGRSEGIPHADGREIAEAAFFPLDALPQSTGEVVHVALGIWRNWRASER</sequence>
<name>A0A512AL00_9SPHN</name>
<dbReference type="EMBL" id="BJYR01000014">
    <property type="protein sequence ID" value="GEO00373.1"/>
    <property type="molecule type" value="Genomic_DNA"/>
</dbReference>
<dbReference type="PANTHER" id="PTHR43046">
    <property type="entry name" value="GDP-MANNOSE MANNOSYL HYDROLASE"/>
    <property type="match status" value="1"/>
</dbReference>
<dbReference type="InterPro" id="IPR000086">
    <property type="entry name" value="NUDIX_hydrolase_dom"/>
</dbReference>
<dbReference type="PANTHER" id="PTHR43046:SF14">
    <property type="entry name" value="MUTT_NUDIX FAMILY PROTEIN"/>
    <property type="match status" value="1"/>
</dbReference>
<dbReference type="PROSITE" id="PS51462">
    <property type="entry name" value="NUDIX"/>
    <property type="match status" value="1"/>
</dbReference>
<evidence type="ECO:0000256" key="1">
    <source>
        <dbReference type="ARBA" id="ARBA00001946"/>
    </source>
</evidence>
<protein>
    <recommendedName>
        <fullName evidence="3">Nudix hydrolase domain-containing protein</fullName>
    </recommendedName>
</protein>
<dbReference type="Gene3D" id="3.90.79.10">
    <property type="entry name" value="Nucleoside Triphosphate Pyrophosphohydrolase"/>
    <property type="match status" value="1"/>
</dbReference>
<keyword evidence="5" id="KW-1185">Reference proteome</keyword>
<keyword evidence="2" id="KW-0378">Hydrolase</keyword>
<evidence type="ECO:0000313" key="4">
    <source>
        <dbReference type="EMBL" id="GEO00373.1"/>
    </source>
</evidence>
<organism evidence="4 5">
    <name type="scientific">Novosphingobium sediminis</name>
    <dbReference type="NCBI Taxonomy" id="707214"/>
    <lineage>
        <taxon>Bacteria</taxon>
        <taxon>Pseudomonadati</taxon>
        <taxon>Pseudomonadota</taxon>
        <taxon>Alphaproteobacteria</taxon>
        <taxon>Sphingomonadales</taxon>
        <taxon>Sphingomonadaceae</taxon>
        <taxon>Novosphingobium</taxon>
    </lineage>
</organism>
<proteinExistence type="predicted"/>